<dbReference type="PANTHER" id="PTHR37525:SF1">
    <property type="entry name" value="UPF0175 PROTEIN SSL1255"/>
    <property type="match status" value="1"/>
</dbReference>
<protein>
    <submittedName>
        <fullName evidence="2">Uncharacterized protein</fullName>
    </submittedName>
</protein>
<dbReference type="AlphaFoldDB" id="A0A0S6VY35"/>
<keyword evidence="3" id="KW-1185">Reference proteome</keyword>
<dbReference type="InterPro" id="IPR052264">
    <property type="entry name" value="UPF0175_domain"/>
</dbReference>
<evidence type="ECO:0000313" key="2">
    <source>
        <dbReference type="EMBL" id="GAK49790.1"/>
    </source>
</evidence>
<evidence type="ECO:0000256" key="1">
    <source>
        <dbReference type="ARBA" id="ARBA00005651"/>
    </source>
</evidence>
<sequence>MAVTYQMTFPEEILGVLRWRKADIERSIKQELAIHFFRMERLSFGQARRLAELSVVDFIEALKERNIPLHYDLADYEDDLNTMMAKGSA</sequence>
<organism evidence="2">
    <name type="scientific">Candidatus Moduliflexus flocculans</name>
    <dbReference type="NCBI Taxonomy" id="1499966"/>
    <lineage>
        <taxon>Bacteria</taxon>
        <taxon>Candidatus Moduliflexota</taxon>
        <taxon>Candidatus Moduliflexia</taxon>
        <taxon>Candidatus Moduliflexales</taxon>
        <taxon>Candidatus Moduliflexaceae</taxon>
    </lineage>
</organism>
<dbReference type="Proteomes" id="UP000030700">
    <property type="component" value="Unassembled WGS sequence"/>
</dbReference>
<dbReference type="PANTHER" id="PTHR37525">
    <property type="entry name" value="UPF0175 PROTEIN SSL1255"/>
    <property type="match status" value="1"/>
</dbReference>
<dbReference type="EMBL" id="DF820455">
    <property type="protein sequence ID" value="GAK49790.1"/>
    <property type="molecule type" value="Genomic_DNA"/>
</dbReference>
<evidence type="ECO:0000313" key="3">
    <source>
        <dbReference type="Proteomes" id="UP000030700"/>
    </source>
</evidence>
<comment type="similarity">
    <text evidence="1">Belongs to the UPF0175 family.</text>
</comment>
<proteinExistence type="inferred from homology"/>
<dbReference type="Pfam" id="PF03683">
    <property type="entry name" value="UPF0175"/>
    <property type="match status" value="1"/>
</dbReference>
<dbReference type="InterPro" id="IPR005368">
    <property type="entry name" value="UPF0175"/>
</dbReference>
<gene>
    <name evidence="2" type="ORF">U14_01014</name>
</gene>
<accession>A0A0S6VY35</accession>
<dbReference type="HOGENOM" id="CLU_154570_2_0_0"/>
<name>A0A0S6VY35_9BACT</name>
<dbReference type="STRING" id="1499966.U14_01014"/>
<reference evidence="2" key="1">
    <citation type="journal article" date="2015" name="PeerJ">
        <title>First genomic representation of candidate bacterial phylum KSB3 points to enhanced environmental sensing as a trigger of wastewater bulking.</title>
        <authorList>
            <person name="Sekiguchi Y."/>
            <person name="Ohashi A."/>
            <person name="Parks D.H."/>
            <person name="Yamauchi T."/>
            <person name="Tyson G.W."/>
            <person name="Hugenholtz P."/>
        </authorList>
    </citation>
    <scope>NUCLEOTIDE SEQUENCE [LARGE SCALE GENOMIC DNA]</scope>
</reference>